<evidence type="ECO:0000256" key="5">
    <source>
        <dbReference type="ARBA" id="ARBA00022679"/>
    </source>
</evidence>
<name>A0A933GNP1_UNCTE</name>
<dbReference type="EC" id="2.1.1.74" evidence="10"/>
<evidence type="ECO:0000256" key="6">
    <source>
        <dbReference type="ARBA" id="ARBA00022694"/>
    </source>
</evidence>
<sequence length="436" mass="48106">MERINIIGGGLAGCEAAWQIAMRGQKARLFEMRPHRMTAAHRTDLLAELVCSNSLKSESITNAVGLLKQELLRLNSLIMKAAFMTRVPAGSALAVDRSEFARAITDQIISHPNIELIREELTSLPGQELTIISSGPLTSPGLCSELRRLTGSDQLYFYDAISPIVDAESVDSGKVFWASRYGKGEGSDYLNCPLTKEDYNRFYDGLMAGQKVPLREFEKDLFFEGCLPIEEMAGRGRDVLLFGPLKPVGLCHPATGETFPAIVQLRKENVQGTMLNMVGFQTRLIHSEQERIFRMIPGLERAEFLRYGSLHRNTYIKSPSLLNKTLQLKGHPHVLIAGQLSGVEGYLESTAMGLVAGINAVRLLRGEEPVTAPPETLTGSLIQFICSSDSASFQPMNSNFGLLPVLTKKIKNKGEKRALLAARSLETLELWRETIG</sequence>
<dbReference type="GO" id="GO:0050660">
    <property type="term" value="F:flavin adenine dinucleotide binding"/>
    <property type="evidence" value="ECO:0007669"/>
    <property type="project" value="UniProtKB-UniRule"/>
</dbReference>
<dbReference type="PANTHER" id="PTHR11806">
    <property type="entry name" value="GLUCOSE INHIBITED DIVISION PROTEIN A"/>
    <property type="match status" value="1"/>
</dbReference>
<dbReference type="PANTHER" id="PTHR11806:SF2">
    <property type="entry name" value="METHYLENETETRAHYDROFOLATE--TRNA-(URACIL-5-)-METHYLTRANSFERASE TRMFO"/>
    <property type="match status" value="1"/>
</dbReference>
<keyword evidence="5 10" id="KW-0808">Transferase</keyword>
<comment type="subcellular location">
    <subcellularLocation>
        <location evidence="10">Cytoplasm</location>
    </subcellularLocation>
</comment>
<dbReference type="Pfam" id="PF01134">
    <property type="entry name" value="GIDA"/>
    <property type="match status" value="1"/>
</dbReference>
<evidence type="ECO:0000313" key="13">
    <source>
        <dbReference type="Proteomes" id="UP000772181"/>
    </source>
</evidence>
<evidence type="ECO:0000256" key="2">
    <source>
        <dbReference type="ARBA" id="ARBA00022490"/>
    </source>
</evidence>
<evidence type="ECO:0000256" key="7">
    <source>
        <dbReference type="ARBA" id="ARBA00022827"/>
    </source>
</evidence>
<keyword evidence="9 10" id="KW-0520">NAD</keyword>
<evidence type="ECO:0000256" key="3">
    <source>
        <dbReference type="ARBA" id="ARBA00022603"/>
    </source>
</evidence>
<dbReference type="SUPFAM" id="SSF51905">
    <property type="entry name" value="FAD/NAD(P)-binding domain"/>
    <property type="match status" value="1"/>
</dbReference>
<dbReference type="GO" id="GO:0002098">
    <property type="term" value="P:tRNA wobble uridine modification"/>
    <property type="evidence" value="ECO:0007669"/>
    <property type="project" value="TreeGrafter"/>
</dbReference>
<dbReference type="NCBIfam" id="NF003739">
    <property type="entry name" value="PRK05335.1"/>
    <property type="match status" value="1"/>
</dbReference>
<proteinExistence type="inferred from homology"/>
<evidence type="ECO:0000256" key="9">
    <source>
        <dbReference type="ARBA" id="ARBA00023027"/>
    </source>
</evidence>
<dbReference type="GO" id="GO:0047151">
    <property type="term" value="F:tRNA (uracil(54)-C5)-methyltransferase activity, 5,10-methylenetetrahydrofolate-dependent"/>
    <property type="evidence" value="ECO:0007669"/>
    <property type="project" value="UniProtKB-UniRule"/>
</dbReference>
<dbReference type="GO" id="GO:0005829">
    <property type="term" value="C:cytosol"/>
    <property type="evidence" value="ECO:0007669"/>
    <property type="project" value="TreeGrafter"/>
</dbReference>
<comment type="caution">
    <text evidence="12">The sequence shown here is derived from an EMBL/GenBank/DDBJ whole genome shotgun (WGS) entry which is preliminary data.</text>
</comment>
<gene>
    <name evidence="10 12" type="primary">trmFO</name>
    <name evidence="12" type="ORF">HY730_10035</name>
</gene>
<dbReference type="AlphaFoldDB" id="A0A933GNP1"/>
<evidence type="ECO:0000256" key="4">
    <source>
        <dbReference type="ARBA" id="ARBA00022630"/>
    </source>
</evidence>
<evidence type="ECO:0000256" key="10">
    <source>
        <dbReference type="HAMAP-Rule" id="MF_01037"/>
    </source>
</evidence>
<evidence type="ECO:0000313" key="12">
    <source>
        <dbReference type="EMBL" id="MBI4596693.1"/>
    </source>
</evidence>
<reference evidence="12" key="1">
    <citation type="submission" date="2020-07" db="EMBL/GenBank/DDBJ databases">
        <title>Huge and variable diversity of episymbiotic CPR bacteria and DPANN archaea in groundwater ecosystems.</title>
        <authorList>
            <person name="He C.Y."/>
            <person name="Keren R."/>
            <person name="Whittaker M."/>
            <person name="Farag I.F."/>
            <person name="Doudna J."/>
            <person name="Cate J.H.D."/>
            <person name="Banfield J.F."/>
        </authorList>
    </citation>
    <scope>NUCLEOTIDE SEQUENCE</scope>
    <source>
        <strain evidence="12">NC_groundwater_1482_Ag_S-0.65um_47_24</strain>
    </source>
</reference>
<dbReference type="InterPro" id="IPR002218">
    <property type="entry name" value="MnmG-rel"/>
</dbReference>
<keyword evidence="3 10" id="KW-0489">Methyltransferase</keyword>
<dbReference type="Proteomes" id="UP000772181">
    <property type="component" value="Unassembled WGS sequence"/>
</dbReference>
<dbReference type="InterPro" id="IPR040131">
    <property type="entry name" value="MnmG_N"/>
</dbReference>
<feature type="binding site" evidence="10">
    <location>
        <begin position="8"/>
        <end position="13"/>
    </location>
    <ligand>
        <name>FAD</name>
        <dbReference type="ChEBI" id="CHEBI:57692"/>
    </ligand>
</feature>
<accession>A0A933GNP1</accession>
<dbReference type="EMBL" id="JACQWF010000431">
    <property type="protein sequence ID" value="MBI4596693.1"/>
    <property type="molecule type" value="Genomic_DNA"/>
</dbReference>
<evidence type="ECO:0000256" key="8">
    <source>
        <dbReference type="ARBA" id="ARBA00022857"/>
    </source>
</evidence>
<keyword evidence="8 10" id="KW-0521">NADP</keyword>
<evidence type="ECO:0000256" key="1">
    <source>
        <dbReference type="ARBA" id="ARBA00001974"/>
    </source>
</evidence>
<keyword evidence="6 10" id="KW-0819">tRNA processing</keyword>
<dbReference type="NCBIfam" id="TIGR00137">
    <property type="entry name" value="gid_trmFO"/>
    <property type="match status" value="1"/>
</dbReference>
<comment type="catalytic activity">
    <reaction evidence="10">
        <text>uridine(54) in tRNA + (6R)-5,10-methylene-5,6,7,8-tetrahydrofolate + NADH + H(+) = 5-methyluridine(54) in tRNA + (6S)-5,6,7,8-tetrahydrofolate + NAD(+)</text>
        <dbReference type="Rhea" id="RHEA:16873"/>
        <dbReference type="Rhea" id="RHEA-COMP:10167"/>
        <dbReference type="Rhea" id="RHEA-COMP:10193"/>
        <dbReference type="ChEBI" id="CHEBI:15378"/>
        <dbReference type="ChEBI" id="CHEBI:15636"/>
        <dbReference type="ChEBI" id="CHEBI:57453"/>
        <dbReference type="ChEBI" id="CHEBI:57540"/>
        <dbReference type="ChEBI" id="CHEBI:57945"/>
        <dbReference type="ChEBI" id="CHEBI:65315"/>
        <dbReference type="ChEBI" id="CHEBI:74447"/>
        <dbReference type="EC" id="2.1.1.74"/>
    </reaction>
</comment>
<dbReference type="GO" id="GO:0030488">
    <property type="term" value="P:tRNA methylation"/>
    <property type="evidence" value="ECO:0007669"/>
    <property type="project" value="TreeGrafter"/>
</dbReference>
<dbReference type="HAMAP" id="MF_01037">
    <property type="entry name" value="TrmFO"/>
    <property type="match status" value="1"/>
</dbReference>
<dbReference type="InterPro" id="IPR004417">
    <property type="entry name" value="TrmFO"/>
</dbReference>
<dbReference type="Gene3D" id="3.50.50.60">
    <property type="entry name" value="FAD/NAD(P)-binding domain"/>
    <property type="match status" value="2"/>
</dbReference>
<dbReference type="InterPro" id="IPR036188">
    <property type="entry name" value="FAD/NAD-bd_sf"/>
</dbReference>
<keyword evidence="2 10" id="KW-0963">Cytoplasm</keyword>
<organism evidence="12 13">
    <name type="scientific">Tectimicrobiota bacterium</name>
    <dbReference type="NCBI Taxonomy" id="2528274"/>
    <lineage>
        <taxon>Bacteria</taxon>
        <taxon>Pseudomonadati</taxon>
        <taxon>Nitrospinota/Tectimicrobiota group</taxon>
        <taxon>Candidatus Tectimicrobiota</taxon>
    </lineage>
</organism>
<comment type="catalytic activity">
    <reaction evidence="10">
        <text>uridine(54) in tRNA + (6R)-5,10-methylene-5,6,7,8-tetrahydrofolate + NADPH + H(+) = 5-methyluridine(54) in tRNA + (6S)-5,6,7,8-tetrahydrofolate + NADP(+)</text>
        <dbReference type="Rhea" id="RHEA:62372"/>
        <dbReference type="Rhea" id="RHEA-COMP:10167"/>
        <dbReference type="Rhea" id="RHEA-COMP:10193"/>
        <dbReference type="ChEBI" id="CHEBI:15378"/>
        <dbReference type="ChEBI" id="CHEBI:15636"/>
        <dbReference type="ChEBI" id="CHEBI:57453"/>
        <dbReference type="ChEBI" id="CHEBI:57783"/>
        <dbReference type="ChEBI" id="CHEBI:58349"/>
        <dbReference type="ChEBI" id="CHEBI:65315"/>
        <dbReference type="ChEBI" id="CHEBI:74447"/>
        <dbReference type="EC" id="2.1.1.74"/>
    </reaction>
</comment>
<comment type="cofactor">
    <cofactor evidence="1 10">
        <name>FAD</name>
        <dbReference type="ChEBI" id="CHEBI:57692"/>
    </cofactor>
</comment>
<protein>
    <recommendedName>
        <fullName evidence="10">Methylenetetrahydrofolate--tRNA-(uracil-5-)-methyltransferase TrmFO</fullName>
        <ecNumber evidence="10">2.1.1.74</ecNumber>
    </recommendedName>
    <alternativeName>
        <fullName evidence="10">Folate-dependent tRNA (uracil-5-)-methyltransferase</fullName>
    </alternativeName>
    <alternativeName>
        <fullName evidence="10">Folate-dependent tRNA(M-5-U54)-methyltransferase</fullName>
    </alternativeName>
</protein>
<feature type="domain" description="MnmG N-terminal" evidence="11">
    <location>
        <begin position="4"/>
        <end position="367"/>
    </location>
</feature>
<comment type="function">
    <text evidence="10">Catalyzes the folate-dependent formation of 5-methyl-uridine at position 54 (M-5-U54) in all tRNAs.</text>
</comment>
<evidence type="ECO:0000259" key="11">
    <source>
        <dbReference type="Pfam" id="PF01134"/>
    </source>
</evidence>
<keyword evidence="4 10" id="KW-0285">Flavoprotein</keyword>
<comment type="similarity">
    <text evidence="10">Belongs to the MnmG family. TrmFO subfamily.</text>
</comment>
<keyword evidence="7 10" id="KW-0274">FAD</keyword>